<keyword evidence="8" id="KW-1185">Reference proteome</keyword>
<dbReference type="Gramene" id="Manes.03G196800.1.v8.1">
    <property type="protein sequence ID" value="Manes.03G196800.1.v8.1.CDS"/>
    <property type="gene ID" value="Manes.03G196800.v8.1"/>
</dbReference>
<evidence type="ECO:0000313" key="7">
    <source>
        <dbReference type="EMBL" id="OAY56025.1"/>
    </source>
</evidence>
<dbReference type="Proteomes" id="UP000091857">
    <property type="component" value="Chromosome 3"/>
</dbReference>
<evidence type="ECO:0000256" key="3">
    <source>
        <dbReference type="PROSITE-ProRule" id="PRU00221"/>
    </source>
</evidence>
<sequence length="1330" mass="149881">MASSSSFSCSPLSHDYEKPDLESIEALVLAINGYFLEFLADARLWNALKSQCISKLNIRKQEFFEFSEHSVLSNLYWGIQNVEAAIQANCTEEKTARLMNSERMLQAPALLDEHGVTAGIQNHYLVCCSYFYLSAVRKLQNDEWQVALHFLQAILVSPRLVRTELAPELCSTLFPSSIDLEMEIMGGKNDKESVTNFLNEVNINDAIRKITRRYKHWLMYYQIMLHGATQWHCSSRSTSSYNGELQRFRQVTKNCNSSNSIEEGHFLQKYKDEKVHPLDPQEYTADNNDQPKTCMKIEEPNDDNKSIHLEHVAKLKIDTQKSTSIKYLQEVLLESQSDTPTSANSSCSYYLEEDDVEVNFDGSTSSIRTTGEDDLQAEVCEQTPQASCFTLDQTCTMMVFPHASQQKVQEVDPVNISRFSSGRFPSSTSDFDSSILELRNRKSGTHRDSNVENNSARRLSWIHKNQVTDQVATATLQNIRLVQSDDHSQINLNGFCQLSGKDSNNELLAIFEKAVSRLCFPEGLAKCEEEYAIEVTAIYEMLDSKKGMKYTILKDVILDQLLTAISTSKEENVIRASISILTTIASLNKSAIEDIKKKGLRLCDLATALKQNVHEAAILIYLINPPPLEIKTLELLPELMEIVRISNSYKVKPASELLTPPAASLMIIEILVTAFDCATNNMHLAAINSPRILSRILDVARENNLEECISMANILIKCMQFDGQCRKHISKLTPVAPFKRLLQSNAKRAKFTALQFFHEILCMPRSSAISLLQLIRKEGSDEIMNLLLQCVQQLQPNYQLLAANLLLQLDVLEHSSGRNMFMEEAMQIILKSVESEENSTLQQLSTFILANVGGTYTWAGEPYTVALLVKKAGVTSLHHRNMMKNFDWSDQSLQDAGIDSWCSKIAKGIFGIGKPVFLALDKGIRSKIKRVSRNSLTAITWIGCEISKYPNSLRNSACEILLNGIEQFLHPGAALEERLLACLCIYNYTSGKGMQRLIHFSEGVRESLRRFSSVTWMAEELHRVADFYLPNKSRISCVHTQILEAKHNTSGSVTALIYYRGLLYSGYSDGSIKVWDIKQQSATLVWDLKEHKKAVTCFSLFEPGESLLSGSSDKTIRVWQMVNGKLECIEVIGVKESIQKMETYGQMIFVITQSHGMKVFDSSRIVREIGKKKKVKCMSAIQGKLYVGCMDSSIQELTIANNREREIKPPIQSWMMQNKPINSIALHKDWLYSASSIVEGSKVKEWRTHCKPQMSIVTGKGRNILAMEVVEDFLYLNCSSSTSTLQIWLRGTQQNVGRISAGSRITSLLTANDIVICGTEKGLIKGWIPL</sequence>
<evidence type="ECO:0000313" key="8">
    <source>
        <dbReference type="Proteomes" id="UP000091857"/>
    </source>
</evidence>
<evidence type="ECO:0000256" key="2">
    <source>
        <dbReference type="ARBA" id="ARBA00022737"/>
    </source>
</evidence>
<protein>
    <submittedName>
        <fullName evidence="7">Uncharacterized protein</fullName>
    </submittedName>
</protein>
<evidence type="ECO:0000259" key="4">
    <source>
        <dbReference type="Pfam" id="PF23568"/>
    </source>
</evidence>
<proteinExistence type="predicted"/>
<dbReference type="InterPro" id="IPR015943">
    <property type="entry name" value="WD40/YVTN_repeat-like_dom_sf"/>
</dbReference>
<dbReference type="Gene3D" id="2.130.10.10">
    <property type="entry name" value="YVTN repeat-like/Quinoprotein amine dehydrogenase"/>
    <property type="match status" value="2"/>
</dbReference>
<dbReference type="InterPro" id="IPR056514">
    <property type="entry name" value="ARM_LIN_2nd"/>
</dbReference>
<dbReference type="Pfam" id="PF23628">
    <property type="entry name" value="ARM_LIN_C"/>
    <property type="match status" value="1"/>
</dbReference>
<reference evidence="8" key="1">
    <citation type="journal article" date="2016" name="Nat. Biotechnol.">
        <title>Sequencing wild and cultivated cassava and related species reveals extensive interspecific hybridization and genetic diversity.</title>
        <authorList>
            <person name="Bredeson J.V."/>
            <person name="Lyons J.B."/>
            <person name="Prochnik S.E."/>
            <person name="Wu G.A."/>
            <person name="Ha C.M."/>
            <person name="Edsinger-Gonzales E."/>
            <person name="Grimwood J."/>
            <person name="Schmutz J."/>
            <person name="Rabbi I.Y."/>
            <person name="Egesi C."/>
            <person name="Nauluvula P."/>
            <person name="Lebot V."/>
            <person name="Ndunguru J."/>
            <person name="Mkamilo G."/>
            <person name="Bart R.S."/>
            <person name="Setter T.L."/>
            <person name="Gleadow R.M."/>
            <person name="Kulakow P."/>
            <person name="Ferguson M.E."/>
            <person name="Rounsley S."/>
            <person name="Rokhsar D.S."/>
        </authorList>
    </citation>
    <scope>NUCLEOTIDE SEQUENCE [LARGE SCALE GENOMIC DNA]</scope>
    <source>
        <strain evidence="8">cv. AM560-2</strain>
    </source>
</reference>
<evidence type="ECO:0000259" key="5">
    <source>
        <dbReference type="Pfam" id="PF23628"/>
    </source>
</evidence>
<dbReference type="PROSITE" id="PS00678">
    <property type="entry name" value="WD_REPEATS_1"/>
    <property type="match status" value="1"/>
</dbReference>
<comment type="caution">
    <text evidence="7">The sequence shown here is derived from an EMBL/GenBank/DDBJ whole genome shotgun (WGS) entry which is preliminary data.</text>
</comment>
<dbReference type="InterPro" id="IPR019775">
    <property type="entry name" value="WD40_repeat_CS"/>
</dbReference>
<dbReference type="InterPro" id="IPR001680">
    <property type="entry name" value="WD40_rpt"/>
</dbReference>
<dbReference type="InterPro" id="IPR055566">
    <property type="entry name" value="ARM_LIN"/>
</dbReference>
<dbReference type="InterPro" id="IPR036322">
    <property type="entry name" value="WD40_repeat_dom_sf"/>
</dbReference>
<dbReference type="InterPro" id="IPR011989">
    <property type="entry name" value="ARM-like"/>
</dbReference>
<dbReference type="InterPro" id="IPR016024">
    <property type="entry name" value="ARM-type_fold"/>
</dbReference>
<feature type="domain" description="Putative E3 ubiquitin-protein ligase LIN N-terminal" evidence="4">
    <location>
        <begin position="24"/>
        <end position="177"/>
    </location>
</feature>
<feature type="domain" description="Putative E3 ubiquitin-protein ligase LIN ARM-like" evidence="5">
    <location>
        <begin position="671"/>
        <end position="1024"/>
    </location>
</feature>
<feature type="repeat" description="WD" evidence="3">
    <location>
        <begin position="1088"/>
        <end position="1121"/>
    </location>
</feature>
<gene>
    <name evidence="7" type="ORF">MANES_03G196800v8</name>
</gene>
<feature type="repeat" description="WD" evidence="3">
    <location>
        <begin position="1062"/>
        <end position="1085"/>
    </location>
</feature>
<dbReference type="PROSITE" id="PS50082">
    <property type="entry name" value="WD_REPEATS_2"/>
    <property type="match status" value="2"/>
</dbReference>
<feature type="domain" description="Putative E3 ubiquitin-protein ligase LIN ARM repeats" evidence="6">
    <location>
        <begin position="506"/>
        <end position="669"/>
    </location>
</feature>
<dbReference type="InterPro" id="IPR056512">
    <property type="entry name" value="LIN_N"/>
</dbReference>
<dbReference type="EMBL" id="CM004389">
    <property type="protein sequence ID" value="OAY56025.1"/>
    <property type="molecule type" value="Genomic_DNA"/>
</dbReference>
<dbReference type="Pfam" id="PF23568">
    <property type="entry name" value="ARM_LIN"/>
    <property type="match status" value="1"/>
</dbReference>
<organism evidence="7 8">
    <name type="scientific">Manihot esculenta</name>
    <name type="common">Cassava</name>
    <name type="synonym">Jatropha manihot</name>
    <dbReference type="NCBI Taxonomy" id="3983"/>
    <lineage>
        <taxon>Eukaryota</taxon>
        <taxon>Viridiplantae</taxon>
        <taxon>Streptophyta</taxon>
        <taxon>Embryophyta</taxon>
        <taxon>Tracheophyta</taxon>
        <taxon>Spermatophyta</taxon>
        <taxon>Magnoliopsida</taxon>
        <taxon>eudicotyledons</taxon>
        <taxon>Gunneridae</taxon>
        <taxon>Pentapetalae</taxon>
        <taxon>rosids</taxon>
        <taxon>fabids</taxon>
        <taxon>Malpighiales</taxon>
        <taxon>Euphorbiaceae</taxon>
        <taxon>Crotonoideae</taxon>
        <taxon>Manihoteae</taxon>
        <taxon>Manihot</taxon>
    </lineage>
</organism>
<dbReference type="Pfam" id="PF23654">
    <property type="entry name" value="ARM_LIN_2nd"/>
    <property type="match status" value="1"/>
</dbReference>
<dbReference type="PANTHER" id="PTHR35549">
    <property type="entry name" value="OS04G0584500 PROTEIN"/>
    <property type="match status" value="1"/>
</dbReference>
<dbReference type="SUPFAM" id="SSF48371">
    <property type="entry name" value="ARM repeat"/>
    <property type="match status" value="1"/>
</dbReference>
<dbReference type="OrthoDB" id="6262491at2759"/>
<accession>A0A2C9WAL8</accession>
<keyword evidence="1 3" id="KW-0853">WD repeat</keyword>
<evidence type="ECO:0000259" key="6">
    <source>
        <dbReference type="Pfam" id="PF23654"/>
    </source>
</evidence>
<keyword evidence="2" id="KW-0677">Repeat</keyword>
<dbReference type="PANTHER" id="PTHR35549:SF2">
    <property type="entry name" value="TRANSDUCIN_WD40 REPEAT-LIKE SUPERFAMILY PROTEIN"/>
    <property type="match status" value="1"/>
</dbReference>
<dbReference type="Pfam" id="PF00400">
    <property type="entry name" value="WD40"/>
    <property type="match status" value="2"/>
</dbReference>
<dbReference type="SMART" id="SM00320">
    <property type="entry name" value="WD40"/>
    <property type="match status" value="2"/>
</dbReference>
<dbReference type="PROSITE" id="PS50294">
    <property type="entry name" value="WD_REPEATS_REGION"/>
    <property type="match status" value="1"/>
</dbReference>
<dbReference type="STRING" id="3983.A0A2C9WAL8"/>
<dbReference type="Gene3D" id="1.25.10.10">
    <property type="entry name" value="Leucine-rich Repeat Variant"/>
    <property type="match status" value="1"/>
</dbReference>
<dbReference type="SUPFAM" id="SSF50978">
    <property type="entry name" value="WD40 repeat-like"/>
    <property type="match status" value="1"/>
</dbReference>
<evidence type="ECO:0000256" key="1">
    <source>
        <dbReference type="ARBA" id="ARBA00022574"/>
    </source>
</evidence>
<name>A0A2C9WAL8_MANES</name>